<keyword evidence="6" id="KW-1185">Reference proteome</keyword>
<comment type="caution">
    <text evidence="5">The sequence shown here is derived from an EMBL/GenBank/DDBJ whole genome shotgun (WGS) entry which is preliminary data.</text>
</comment>
<name>A0ABV5IWU1_9ACTN</name>
<reference evidence="5 6" key="1">
    <citation type="submission" date="2024-09" db="EMBL/GenBank/DDBJ databases">
        <authorList>
            <person name="Sun Q."/>
            <person name="Mori K."/>
        </authorList>
    </citation>
    <scope>NUCLEOTIDE SEQUENCE [LARGE SCALE GENOMIC DNA]</scope>
    <source>
        <strain evidence="5 6">CCM 3426</strain>
    </source>
</reference>
<evidence type="ECO:0000256" key="4">
    <source>
        <dbReference type="SAM" id="SignalP"/>
    </source>
</evidence>
<feature type="chain" id="PRO_5045179377" evidence="4">
    <location>
        <begin position="24"/>
        <end position="431"/>
    </location>
</feature>
<evidence type="ECO:0000256" key="1">
    <source>
        <dbReference type="ARBA" id="ARBA00008520"/>
    </source>
</evidence>
<evidence type="ECO:0000313" key="5">
    <source>
        <dbReference type="EMBL" id="MFB9208503.1"/>
    </source>
</evidence>
<dbReference type="EMBL" id="JBHMEI010000078">
    <property type="protein sequence ID" value="MFB9208503.1"/>
    <property type="molecule type" value="Genomic_DNA"/>
</dbReference>
<evidence type="ECO:0000313" key="6">
    <source>
        <dbReference type="Proteomes" id="UP001589647"/>
    </source>
</evidence>
<proteinExistence type="inferred from homology"/>
<accession>A0ABV5IWU1</accession>
<dbReference type="SUPFAM" id="SSF53850">
    <property type="entry name" value="Periplasmic binding protein-like II"/>
    <property type="match status" value="1"/>
</dbReference>
<keyword evidence="3 4" id="KW-0732">Signal</keyword>
<sequence length="431" mass="45840">MTNVLSRTTALVAVGALAFGVAACGTKNSGAPAGQPEQKSLVYRSSWGEQEPQAKIFKAILDDFAKQNNVKVDAKFVGRKGTENLPTEMAAGQGPDLFDAATDNLPGWRAQNLAAPLEDVLTAQVPGEGKTVGDVLPDSVRQAASDDKGMGILPHTVISTAVWYDAAKHPDLGTTPPRSWADLIAFLDKEKAAGRTAIGQDGTIPFYNVYWFYSALVRANGAGSLLALSKDAAAWDKPEVLAAAKQVEQLTKGGYFQKDHMATKYPAAQDDWAQGNSSLNINGTWLASEVKTKTPPGAKIRSFQLPAGGKDSVEVGALGWGVNVKGKNVQTAKEFLAFALQSKYLSRISTEALNIPSRPDIPAPDFLADVQKAIAEAPAVHKTYDTLAADKAYWVDLLLPLDDQLLAGKIDAAQFVAQGKKKTADYLATKG</sequence>
<protein>
    <submittedName>
        <fullName evidence="5">ABC transporter substrate-binding protein</fullName>
    </submittedName>
</protein>
<dbReference type="Proteomes" id="UP001589647">
    <property type="component" value="Unassembled WGS sequence"/>
</dbReference>
<gene>
    <name evidence="5" type="ORF">ACFFV7_45490</name>
</gene>
<evidence type="ECO:0000256" key="2">
    <source>
        <dbReference type="ARBA" id="ARBA00022448"/>
    </source>
</evidence>
<comment type="similarity">
    <text evidence="1">Belongs to the bacterial solute-binding protein 1 family.</text>
</comment>
<dbReference type="RefSeq" id="WP_189647557.1">
    <property type="nucleotide sequence ID" value="NZ_BMRC01000005.1"/>
</dbReference>
<evidence type="ECO:0000256" key="3">
    <source>
        <dbReference type="ARBA" id="ARBA00022729"/>
    </source>
</evidence>
<dbReference type="PANTHER" id="PTHR30061">
    <property type="entry name" value="MALTOSE-BINDING PERIPLASMIC PROTEIN"/>
    <property type="match status" value="1"/>
</dbReference>
<organism evidence="5 6">
    <name type="scientific">Nonomuraea spiralis</name>
    <dbReference type="NCBI Taxonomy" id="46182"/>
    <lineage>
        <taxon>Bacteria</taxon>
        <taxon>Bacillati</taxon>
        <taxon>Actinomycetota</taxon>
        <taxon>Actinomycetes</taxon>
        <taxon>Streptosporangiales</taxon>
        <taxon>Streptosporangiaceae</taxon>
        <taxon>Nonomuraea</taxon>
    </lineage>
</organism>
<keyword evidence="2" id="KW-0813">Transport</keyword>
<dbReference type="Gene3D" id="3.40.190.10">
    <property type="entry name" value="Periplasmic binding protein-like II"/>
    <property type="match status" value="1"/>
</dbReference>
<dbReference type="PANTHER" id="PTHR30061:SF50">
    <property type="entry name" value="MALTOSE_MALTODEXTRIN-BINDING PERIPLASMIC PROTEIN"/>
    <property type="match status" value="1"/>
</dbReference>
<feature type="signal peptide" evidence="4">
    <location>
        <begin position="1"/>
        <end position="23"/>
    </location>
</feature>
<dbReference type="PROSITE" id="PS51257">
    <property type="entry name" value="PROKAR_LIPOPROTEIN"/>
    <property type="match status" value="1"/>
</dbReference>